<dbReference type="EMBL" id="BDGX01000008">
    <property type="protein sequence ID" value="GAV47357.1"/>
    <property type="molecule type" value="Genomic_DNA"/>
</dbReference>
<organism evidence="1 2">
    <name type="scientific">Zygosaccharomyces rouxii</name>
    <dbReference type="NCBI Taxonomy" id="4956"/>
    <lineage>
        <taxon>Eukaryota</taxon>
        <taxon>Fungi</taxon>
        <taxon>Dikarya</taxon>
        <taxon>Ascomycota</taxon>
        <taxon>Saccharomycotina</taxon>
        <taxon>Saccharomycetes</taxon>
        <taxon>Saccharomycetales</taxon>
        <taxon>Saccharomycetaceae</taxon>
        <taxon>Zygosaccharomyces</taxon>
    </lineage>
</organism>
<dbReference type="eggNOG" id="ENOG502S4RM">
    <property type="taxonomic scope" value="Eukaryota"/>
</dbReference>
<evidence type="ECO:0000313" key="1">
    <source>
        <dbReference type="EMBL" id="GAV47357.1"/>
    </source>
</evidence>
<proteinExistence type="predicted"/>
<dbReference type="OrthoDB" id="4035795at2759"/>
<name>A0A1Q2ZV63_ZYGRO</name>
<comment type="caution">
    <text evidence="1">The sequence shown here is derived from an EMBL/GenBank/DDBJ whole genome shotgun (WGS) entry which is preliminary data.</text>
</comment>
<protein>
    <submittedName>
        <fullName evidence="1">Uncharacterized protein</fullName>
    </submittedName>
</protein>
<accession>A0A1Q2ZV63</accession>
<reference evidence="1 2" key="1">
    <citation type="submission" date="2016-08" db="EMBL/GenBank/DDBJ databases">
        <title>Draft genome sequence of allopolyploid Zygosaccharomyces rouxii.</title>
        <authorList>
            <person name="Watanabe J."/>
            <person name="Uehara K."/>
            <person name="Mogi Y."/>
            <person name="Tsukioka Y."/>
        </authorList>
    </citation>
    <scope>NUCLEOTIDE SEQUENCE [LARGE SCALE GENOMIC DNA]</scope>
    <source>
        <strain evidence="1 2">NBRC 110957</strain>
    </source>
</reference>
<evidence type="ECO:0000313" key="2">
    <source>
        <dbReference type="Proteomes" id="UP000187013"/>
    </source>
</evidence>
<dbReference type="AlphaFoldDB" id="A0A1Q2ZV63"/>
<dbReference type="Proteomes" id="UP000187013">
    <property type="component" value="Unassembled WGS sequence"/>
</dbReference>
<dbReference type="CDD" id="cd22646">
    <property type="entry name" value="MCM22_CTD"/>
    <property type="match status" value="1"/>
</dbReference>
<sequence>MNGSPVNQDLLEVYINTIEQQIDNKKFFVKQARDAIGSLQTGGMDVHSISSEQWQNFMKRPMFFPERSDPIGLGLASTGFVSRQQSSEQWLEHMEVQLNDIQTMIRNQQQMNHEMTVLLELLLHKLETPSEDNTIQETPVQRNHTLRNELKNFIRDFLSLDLADSQNTAEQVCSDVMVVIERLINYDTNLTTTDFPPSTKGLFRLLLRGNLITLNEVGDKRYVKLIDFASTEVV</sequence>
<gene>
    <name evidence="1" type="ORF">ZYGR_0H01980</name>
</gene>